<dbReference type="InterPro" id="IPR004365">
    <property type="entry name" value="NA-bd_OB_tRNA"/>
</dbReference>
<dbReference type="InterPro" id="IPR003607">
    <property type="entry name" value="HD/PDEase_dom"/>
</dbReference>
<dbReference type="InterPro" id="IPR006195">
    <property type="entry name" value="aa-tRNA-synth_II"/>
</dbReference>
<keyword evidence="4" id="KW-0030">Aminoacyl-tRNA synthetase</keyword>
<evidence type="ECO:0000313" key="7">
    <source>
        <dbReference type="Proteomes" id="UP000714817"/>
    </source>
</evidence>
<dbReference type="PROSITE" id="PS50862">
    <property type="entry name" value="AA_TRNA_LIGASE_II"/>
    <property type="match status" value="1"/>
</dbReference>
<dbReference type="GO" id="GO:0006430">
    <property type="term" value="P:lysyl-tRNA aminoacylation"/>
    <property type="evidence" value="ECO:0007669"/>
    <property type="project" value="InterPro"/>
</dbReference>
<protein>
    <submittedName>
        <fullName evidence="6">HD domain-containing protein</fullName>
    </submittedName>
</protein>
<reference evidence="6" key="2">
    <citation type="journal article" date="2021" name="Microbiome">
        <title>Successional dynamics and alternative stable states in a saline activated sludge microbial community over 9 years.</title>
        <authorList>
            <person name="Wang Y."/>
            <person name="Ye J."/>
            <person name="Ju F."/>
            <person name="Liu L."/>
            <person name="Boyd J.A."/>
            <person name="Deng Y."/>
            <person name="Parks D.H."/>
            <person name="Jiang X."/>
            <person name="Yin X."/>
            <person name="Woodcroft B.J."/>
            <person name="Tyson G.W."/>
            <person name="Hugenholtz P."/>
            <person name="Polz M.F."/>
            <person name="Zhang T."/>
        </authorList>
    </citation>
    <scope>NUCLEOTIDE SEQUENCE</scope>
    <source>
        <strain evidence="6">HKST-UBA80</strain>
    </source>
</reference>
<keyword evidence="3" id="KW-0067">ATP-binding</keyword>
<dbReference type="Proteomes" id="UP000714817">
    <property type="component" value="Unassembled WGS sequence"/>
</dbReference>
<dbReference type="InterPro" id="IPR006674">
    <property type="entry name" value="HD_domain"/>
</dbReference>
<reference evidence="6" key="1">
    <citation type="submission" date="2020-04" db="EMBL/GenBank/DDBJ databases">
        <authorList>
            <person name="Zhang T."/>
        </authorList>
    </citation>
    <scope>NUCLEOTIDE SEQUENCE</scope>
    <source>
        <strain evidence="6">HKST-UBA80</strain>
    </source>
</reference>
<dbReference type="PANTHER" id="PTHR42918:SF15">
    <property type="entry name" value="LYSINE--TRNA LIGASE, CHLOROPLASTIC_MITOCHONDRIAL"/>
    <property type="match status" value="1"/>
</dbReference>
<dbReference type="Pfam" id="PF00152">
    <property type="entry name" value="tRNA-synt_2"/>
    <property type="match status" value="1"/>
</dbReference>
<comment type="caution">
    <text evidence="6">The sequence shown here is derived from an EMBL/GenBank/DDBJ whole genome shotgun (WGS) entry which is preliminary data.</text>
</comment>
<dbReference type="AlphaFoldDB" id="A0A955E1I3"/>
<dbReference type="InterPro" id="IPR018149">
    <property type="entry name" value="Lys-tRNA-synth_II_C"/>
</dbReference>
<evidence type="ECO:0000256" key="4">
    <source>
        <dbReference type="ARBA" id="ARBA00023146"/>
    </source>
</evidence>
<organism evidence="6 7">
    <name type="scientific">candidate division WWE3 bacterium</name>
    <dbReference type="NCBI Taxonomy" id="2053526"/>
    <lineage>
        <taxon>Bacteria</taxon>
        <taxon>Katanobacteria</taxon>
    </lineage>
</organism>
<evidence type="ECO:0000313" key="6">
    <source>
        <dbReference type="EMBL" id="MCA9301748.1"/>
    </source>
</evidence>
<accession>A0A955E1I3</accession>
<name>A0A955E1I3_UNCKA</name>
<dbReference type="InterPro" id="IPR012340">
    <property type="entry name" value="NA-bd_OB-fold"/>
</dbReference>
<evidence type="ECO:0000256" key="1">
    <source>
        <dbReference type="ARBA" id="ARBA00022598"/>
    </source>
</evidence>
<dbReference type="EMBL" id="JAGQNY010000001">
    <property type="protein sequence ID" value="MCA9301748.1"/>
    <property type="molecule type" value="Genomic_DNA"/>
</dbReference>
<dbReference type="CDD" id="cd04322">
    <property type="entry name" value="LysRS_N"/>
    <property type="match status" value="1"/>
</dbReference>
<dbReference type="GO" id="GO:0005524">
    <property type="term" value="F:ATP binding"/>
    <property type="evidence" value="ECO:0007669"/>
    <property type="project" value="UniProtKB-KW"/>
</dbReference>
<dbReference type="PANTHER" id="PTHR42918">
    <property type="entry name" value="LYSYL-TRNA SYNTHETASE"/>
    <property type="match status" value="1"/>
</dbReference>
<dbReference type="NCBIfam" id="TIGR00277">
    <property type="entry name" value="HDIG"/>
    <property type="match status" value="1"/>
</dbReference>
<keyword evidence="1" id="KW-0436">Ligase</keyword>
<dbReference type="SUPFAM" id="SSF50249">
    <property type="entry name" value="Nucleic acid-binding proteins"/>
    <property type="match status" value="1"/>
</dbReference>
<dbReference type="GO" id="GO:0004824">
    <property type="term" value="F:lysine-tRNA ligase activity"/>
    <property type="evidence" value="ECO:0007669"/>
    <property type="project" value="InterPro"/>
</dbReference>
<dbReference type="GO" id="GO:0000049">
    <property type="term" value="F:tRNA binding"/>
    <property type="evidence" value="ECO:0007669"/>
    <property type="project" value="TreeGrafter"/>
</dbReference>
<evidence type="ECO:0000256" key="2">
    <source>
        <dbReference type="ARBA" id="ARBA00022741"/>
    </source>
</evidence>
<evidence type="ECO:0000256" key="3">
    <source>
        <dbReference type="ARBA" id="ARBA00022840"/>
    </source>
</evidence>
<dbReference type="SUPFAM" id="SSF55681">
    <property type="entry name" value="Class II aaRS and biotin synthetases"/>
    <property type="match status" value="1"/>
</dbReference>
<feature type="domain" description="Aminoacyl-transfer RNA synthetases class-II family profile" evidence="5">
    <location>
        <begin position="184"/>
        <end position="482"/>
    </location>
</feature>
<dbReference type="PRINTS" id="PR00982">
    <property type="entry name" value="TRNASYNTHLYS"/>
</dbReference>
<dbReference type="Pfam" id="PF01966">
    <property type="entry name" value="HD"/>
    <property type="match status" value="1"/>
</dbReference>
<evidence type="ECO:0000259" key="5">
    <source>
        <dbReference type="PROSITE" id="PS50862"/>
    </source>
</evidence>
<dbReference type="SUPFAM" id="SSF109604">
    <property type="entry name" value="HD-domain/PDEase-like"/>
    <property type="match status" value="1"/>
</dbReference>
<dbReference type="InterPro" id="IPR045864">
    <property type="entry name" value="aa-tRNA-synth_II/BPL/LPL"/>
</dbReference>
<dbReference type="CDD" id="cd00077">
    <property type="entry name" value="HDc"/>
    <property type="match status" value="1"/>
</dbReference>
<dbReference type="Pfam" id="PF01336">
    <property type="entry name" value="tRNA_anti-codon"/>
    <property type="match status" value="1"/>
</dbReference>
<dbReference type="GO" id="GO:0005829">
    <property type="term" value="C:cytosol"/>
    <property type="evidence" value="ECO:0007669"/>
    <property type="project" value="TreeGrafter"/>
</dbReference>
<dbReference type="Gene3D" id="3.30.930.10">
    <property type="entry name" value="Bira Bifunctional Protein, Domain 2"/>
    <property type="match status" value="1"/>
</dbReference>
<dbReference type="Gene3D" id="1.10.3210.10">
    <property type="entry name" value="Hypothetical protein af1432"/>
    <property type="match status" value="1"/>
</dbReference>
<sequence>MATLKELRDVRLQKLKNLQDLGVDPYPATSFRTHLISEVISSFGKLGGKEVILAGWIMSLRRHGKLTFFDIKDFSGTIQVYIKEQNLEKVEHKNSEISYSELDLLDIGDYIECKGALVITNSGEQSIEPHSIRILAKSLRPLPDKHDGLKDRETRMRKRYLDTRINDDVRDRYIRRSKFWAAHREFFEKRGFYEINIPVLEAVPGGADANPFVTHMDSIDETLYLRISHELFLKRLIGGGYEKVYEIGPRFRNEGLSDEHLPEHMAMEVYWAYADWQSGMDFIQDLFNYVIESLYGDKKKFSIRGFEVDFSKKEWERIDFSDIMKQRYGVDVHNSSIEDLKLACEKAGIKAETENRPRLVDALWKEIRRTIGGPAFLINHPKYLSPLAKANPKDTRITERFQPIIAGSELGNGWSEINSGLDQFERFSEQQSMRDSGDSEAQWLDIDYVEMLEYGMPPTFGYGHSERVFWFLEDVTAREGVPFPQLKHVYDDANAEIYGLSKSDPLVEDSLSKTDLNESLYISSEGFLPSRKEAEALLRDHVKDSYQIQHALMIARGLEAYAEKFNEDRELWYITGLLHDLDYFEYPDEHPAKSLEWFKERNYPESLIHAVAAHAHMRTNVKPQTRLASALIAVDEMAGFLYAYALMRPEGYDGMKVSSVKKKFKDRAFAAKIDREEILYGVEQLGEGFDAHVEFLINVYKNQAK</sequence>
<dbReference type="InterPro" id="IPR006675">
    <property type="entry name" value="HDIG_dom"/>
</dbReference>
<gene>
    <name evidence="6" type="ORF">KDA10_00045</name>
</gene>
<keyword evidence="2" id="KW-0547">Nucleotide-binding</keyword>
<dbReference type="InterPro" id="IPR004364">
    <property type="entry name" value="Aa-tRNA-synt_II"/>
</dbReference>
<proteinExistence type="predicted"/>
<dbReference type="InterPro" id="IPR044136">
    <property type="entry name" value="Lys-tRNA-ligase_II_N"/>
</dbReference>
<dbReference type="Gene3D" id="2.40.50.140">
    <property type="entry name" value="Nucleic acid-binding proteins"/>
    <property type="match status" value="1"/>
</dbReference>